<accession>A0A317Z4Q2</accession>
<protein>
    <submittedName>
        <fullName evidence="2">Uncharacterized protein</fullName>
    </submittedName>
</protein>
<dbReference type="Proteomes" id="UP000246351">
    <property type="component" value="Unassembled WGS sequence"/>
</dbReference>
<evidence type="ECO:0000256" key="1">
    <source>
        <dbReference type="SAM" id="Phobius"/>
    </source>
</evidence>
<evidence type="ECO:0000313" key="2">
    <source>
        <dbReference type="EMBL" id="PWZ93478.1"/>
    </source>
</evidence>
<keyword evidence="1" id="KW-0812">Transmembrane</keyword>
<feature type="non-terminal residue" evidence="2">
    <location>
        <position position="1"/>
    </location>
</feature>
<evidence type="ECO:0000313" key="3">
    <source>
        <dbReference type="Proteomes" id="UP000246351"/>
    </source>
</evidence>
<name>A0A317Z4Q2_STAPS</name>
<dbReference type="EMBL" id="QEIV01002483">
    <property type="protein sequence ID" value="PWZ93478.1"/>
    <property type="molecule type" value="Genomic_DNA"/>
</dbReference>
<reference evidence="2 3" key="1">
    <citation type="journal article" date="2018" name="Vet. Microbiol.">
        <title>Clonal diversity and geographic distribution of methicillin-resistant Staphylococcus pseudintermedius from Australian animals: Discovery of novel sequence types.</title>
        <authorList>
            <person name="Worthing K.A."/>
            <person name="Abraham S."/>
            <person name="Coombs G.W."/>
            <person name="Pang S."/>
            <person name="Saputra S."/>
            <person name="Jordan D."/>
            <person name="Trott D.J."/>
            <person name="Norris J.M."/>
        </authorList>
    </citation>
    <scope>NUCLEOTIDE SEQUENCE [LARGE SCALE GENOMIC DNA]</scope>
    <source>
        <strain evidence="2 3">ST71 3</strain>
    </source>
</reference>
<gene>
    <name evidence="2" type="ORF">DD924_19735</name>
</gene>
<comment type="caution">
    <text evidence="2">The sequence shown here is derived from an EMBL/GenBank/DDBJ whole genome shotgun (WGS) entry which is preliminary data.</text>
</comment>
<feature type="non-terminal residue" evidence="2">
    <location>
        <position position="72"/>
    </location>
</feature>
<feature type="transmembrane region" description="Helical" evidence="1">
    <location>
        <begin position="7"/>
        <end position="25"/>
    </location>
</feature>
<keyword evidence="1" id="KW-0472">Membrane</keyword>
<sequence>LKSPLTYLAILLGIAPLLITVIILVTNDNPVNANTMFSVGKWFFSLIGLLFVIKTITRDTAQGTIQLFLNQT</sequence>
<organism evidence="2 3">
    <name type="scientific">Staphylococcus pseudintermedius</name>
    <dbReference type="NCBI Taxonomy" id="283734"/>
    <lineage>
        <taxon>Bacteria</taxon>
        <taxon>Bacillati</taxon>
        <taxon>Bacillota</taxon>
        <taxon>Bacilli</taxon>
        <taxon>Bacillales</taxon>
        <taxon>Staphylococcaceae</taxon>
        <taxon>Staphylococcus</taxon>
        <taxon>Staphylococcus intermedius group</taxon>
    </lineage>
</organism>
<feature type="transmembrane region" description="Helical" evidence="1">
    <location>
        <begin position="31"/>
        <end position="53"/>
    </location>
</feature>
<proteinExistence type="predicted"/>
<keyword evidence="1" id="KW-1133">Transmembrane helix</keyword>
<dbReference type="AlphaFoldDB" id="A0A317Z4Q2"/>